<keyword evidence="2" id="KW-0378">Hydrolase</keyword>
<gene>
    <name evidence="2" type="ORF">ACFYXI_19110</name>
</gene>
<proteinExistence type="predicted"/>
<feature type="domain" description="AB hydrolase-1" evidence="1">
    <location>
        <begin position="6"/>
        <end position="221"/>
    </location>
</feature>
<dbReference type="Gene3D" id="3.40.50.1820">
    <property type="entry name" value="alpha/beta hydrolase"/>
    <property type="match status" value="1"/>
</dbReference>
<evidence type="ECO:0000313" key="2">
    <source>
        <dbReference type="EMBL" id="MFF3667709.1"/>
    </source>
</evidence>
<reference evidence="2 3" key="1">
    <citation type="submission" date="2024-10" db="EMBL/GenBank/DDBJ databases">
        <title>The Natural Products Discovery Center: Release of the First 8490 Sequenced Strains for Exploring Actinobacteria Biosynthetic Diversity.</title>
        <authorList>
            <person name="Kalkreuter E."/>
            <person name="Kautsar S.A."/>
            <person name="Yang D."/>
            <person name="Bader C.D."/>
            <person name="Teijaro C.N."/>
            <person name="Fluegel L."/>
            <person name="Davis C.M."/>
            <person name="Simpson J.R."/>
            <person name="Lauterbach L."/>
            <person name="Steele A.D."/>
            <person name="Gui C."/>
            <person name="Meng S."/>
            <person name="Li G."/>
            <person name="Viehrig K."/>
            <person name="Ye F."/>
            <person name="Su P."/>
            <person name="Kiefer A.F."/>
            <person name="Nichols A."/>
            <person name="Cepeda A.J."/>
            <person name="Yan W."/>
            <person name="Fan B."/>
            <person name="Jiang Y."/>
            <person name="Adhikari A."/>
            <person name="Zheng C.-J."/>
            <person name="Schuster L."/>
            <person name="Cowan T.M."/>
            <person name="Smanski M.J."/>
            <person name="Chevrette M.G."/>
            <person name="De Carvalho L.P.S."/>
            <person name="Shen B."/>
        </authorList>
    </citation>
    <scope>NUCLEOTIDE SEQUENCE [LARGE SCALE GENOMIC DNA]</scope>
    <source>
        <strain evidence="2 3">NPDC002173</strain>
    </source>
</reference>
<dbReference type="EMBL" id="JBIASD010000012">
    <property type="protein sequence ID" value="MFF3667709.1"/>
    <property type="molecule type" value="Genomic_DNA"/>
</dbReference>
<comment type="caution">
    <text evidence="2">The sequence shown here is derived from an EMBL/GenBank/DDBJ whole genome shotgun (WGS) entry which is preliminary data.</text>
</comment>
<dbReference type="Proteomes" id="UP001602013">
    <property type="component" value="Unassembled WGS sequence"/>
</dbReference>
<protein>
    <submittedName>
        <fullName evidence="2">Alpha/beta fold hydrolase</fullName>
    </submittedName>
</protein>
<dbReference type="InterPro" id="IPR000073">
    <property type="entry name" value="AB_hydrolase_1"/>
</dbReference>
<name>A0ABW6SUR6_9ACTN</name>
<dbReference type="Pfam" id="PF12697">
    <property type="entry name" value="Abhydrolase_6"/>
    <property type="match status" value="1"/>
</dbReference>
<dbReference type="RefSeq" id="WP_387412825.1">
    <property type="nucleotide sequence ID" value="NZ_JBIASD010000012.1"/>
</dbReference>
<dbReference type="InterPro" id="IPR050228">
    <property type="entry name" value="Carboxylesterase_BioH"/>
</dbReference>
<organism evidence="2 3">
    <name type="scientific">Microtetraspora malaysiensis</name>
    <dbReference type="NCBI Taxonomy" id="161358"/>
    <lineage>
        <taxon>Bacteria</taxon>
        <taxon>Bacillati</taxon>
        <taxon>Actinomycetota</taxon>
        <taxon>Actinomycetes</taxon>
        <taxon>Streptosporangiales</taxon>
        <taxon>Streptosporangiaceae</taxon>
        <taxon>Microtetraspora</taxon>
    </lineage>
</organism>
<accession>A0ABW6SUR6</accession>
<dbReference type="PANTHER" id="PTHR43194:SF5">
    <property type="entry name" value="PIMELOYL-[ACYL-CARRIER PROTEIN] METHYL ESTER ESTERASE"/>
    <property type="match status" value="1"/>
</dbReference>
<dbReference type="InterPro" id="IPR029058">
    <property type="entry name" value="AB_hydrolase_fold"/>
</dbReference>
<dbReference type="SUPFAM" id="SSF53474">
    <property type="entry name" value="alpha/beta-Hydrolases"/>
    <property type="match status" value="1"/>
</dbReference>
<dbReference type="PANTHER" id="PTHR43194">
    <property type="entry name" value="HYDROLASE ALPHA/BETA FOLD FAMILY"/>
    <property type="match status" value="1"/>
</dbReference>
<evidence type="ECO:0000313" key="3">
    <source>
        <dbReference type="Proteomes" id="UP001602013"/>
    </source>
</evidence>
<evidence type="ECO:0000259" key="1">
    <source>
        <dbReference type="Pfam" id="PF12697"/>
    </source>
</evidence>
<dbReference type="GO" id="GO:0016787">
    <property type="term" value="F:hydrolase activity"/>
    <property type="evidence" value="ECO:0007669"/>
    <property type="project" value="UniProtKB-KW"/>
</dbReference>
<keyword evidence="3" id="KW-1185">Reference proteome</keyword>
<sequence>MADLPVVLVHGTRVSGSMWSPVRSLLRSPSAAPDLPGHGSRRGQPFDLDAACDAVAECIAGLGGRALVGGLSLGGYVGIATAARHPSMVAGLVAMGCTARPAGALVHAYRLAGRLAVANAARADRVSAYMIRRSLPGSAGEAMLAGGLACEVVPSVVAAVASEDPVASLAGYPGRVWLVNGARDHFRADERAFLRACRNGSLITISGRGHLSVLAAPERLAVFLDRAAAEVAAG</sequence>